<comment type="caution">
    <text evidence="10">The sequence shown here is derived from an EMBL/GenBank/DDBJ whole genome shotgun (WGS) entry which is preliminary data.</text>
</comment>
<feature type="active site" evidence="5 6">
    <location>
        <position position="384"/>
    </location>
</feature>
<evidence type="ECO:0000313" key="11">
    <source>
        <dbReference type="Proteomes" id="UP001165085"/>
    </source>
</evidence>
<accession>A0A9W7BF35</accession>
<proteinExistence type="inferred from homology"/>
<dbReference type="EMBL" id="BRXY01000354">
    <property type="protein sequence ID" value="GMH89262.1"/>
    <property type="molecule type" value="Genomic_DNA"/>
</dbReference>
<dbReference type="Gene3D" id="3.90.70.10">
    <property type="entry name" value="Cysteine proteinases"/>
    <property type="match status" value="1"/>
</dbReference>
<reference evidence="11" key="1">
    <citation type="journal article" date="2023" name="Commun. Biol.">
        <title>Genome analysis of Parmales, the sister group of diatoms, reveals the evolutionary specialization of diatoms from phago-mixotrophs to photoautotrophs.</title>
        <authorList>
            <person name="Ban H."/>
            <person name="Sato S."/>
            <person name="Yoshikawa S."/>
            <person name="Yamada K."/>
            <person name="Nakamura Y."/>
            <person name="Ichinomiya M."/>
            <person name="Sato N."/>
            <person name="Blanc-Mathieu R."/>
            <person name="Endo H."/>
            <person name="Kuwata A."/>
            <person name="Ogata H."/>
        </authorList>
    </citation>
    <scope>NUCLEOTIDE SEQUENCE [LARGE SCALE GENOMIC DNA]</scope>
    <source>
        <strain evidence="11">NIES 3701</strain>
    </source>
</reference>
<evidence type="ECO:0000256" key="7">
    <source>
        <dbReference type="SAM" id="MobiDB-lite"/>
    </source>
</evidence>
<sequence length="498" mass="53795">MISSDLYGAGLLAALFGAGAYFLLTSNRSALPDAGGLPAKGKKYRYDLKPSSPPPSPPSPAAPRPAAAKKRRPPRPVPSLRCLDVGRLELARSNVFGARTYKGLRAECEALPPARAWRDDEFKHDSSSMFESGCAPEGWLRDGERGRVLRDVRVVWEGPWAVCGSGRPLGRNTRGEPSWLFHAKEGEEDLMDAEDVQQGSLGDCYFLTALALVSTDTECTASLIDESLEQHGCYGVSFFLDGTWQMVYVDGFFPCYVSTKPHSVVKPRPCFASSGNRREIWPMVVEKAFAKLHGCWESIGRGGLIGVALQALTGGASTTLETKGGGEALWPLLMEAVEDPNVLVGAGTKASLGEAESMGVVCGHAYSVIHAVSVLGHKLLLLRNPWGHGEWKGDWSDGSKLWSENPEVAAAVGDGRSTEDDGRFWMSMEDFVRVFQSVDACRLPGDGHHQTHDAGLHRRDSGGGGGGGTGQSGGDKKEIAQHHKKDKKHKAHKKKKHK</sequence>
<keyword evidence="11" id="KW-1185">Reference proteome</keyword>
<evidence type="ECO:0000256" key="6">
    <source>
        <dbReference type="PROSITE-ProRule" id="PRU00239"/>
    </source>
</evidence>
<feature type="region of interest" description="Disordered" evidence="7">
    <location>
        <begin position="446"/>
        <end position="498"/>
    </location>
</feature>
<dbReference type="OrthoDB" id="152370at2759"/>
<dbReference type="InterPro" id="IPR001300">
    <property type="entry name" value="Peptidase_C2_calpain_cat"/>
</dbReference>
<feature type="transmembrane region" description="Helical" evidence="8">
    <location>
        <begin position="6"/>
        <end position="24"/>
    </location>
</feature>
<dbReference type="PANTHER" id="PTHR10183:SF379">
    <property type="entry name" value="CALPAIN-5"/>
    <property type="match status" value="1"/>
</dbReference>
<dbReference type="GO" id="GO:0004198">
    <property type="term" value="F:calcium-dependent cysteine-type endopeptidase activity"/>
    <property type="evidence" value="ECO:0007669"/>
    <property type="project" value="InterPro"/>
</dbReference>
<feature type="compositionally biased region" description="Gly residues" evidence="7">
    <location>
        <begin position="462"/>
        <end position="473"/>
    </location>
</feature>
<feature type="region of interest" description="Disordered" evidence="7">
    <location>
        <begin position="34"/>
        <end position="79"/>
    </location>
</feature>
<evidence type="ECO:0000256" key="2">
    <source>
        <dbReference type="ARBA" id="ARBA00022670"/>
    </source>
</evidence>
<feature type="domain" description="Calpain catalytic" evidence="9">
    <location>
        <begin position="116"/>
        <end position="444"/>
    </location>
</feature>
<keyword evidence="8" id="KW-0472">Membrane</keyword>
<evidence type="ECO:0000259" key="9">
    <source>
        <dbReference type="PROSITE" id="PS50203"/>
    </source>
</evidence>
<keyword evidence="8" id="KW-1133">Transmembrane helix</keyword>
<evidence type="ECO:0000313" key="10">
    <source>
        <dbReference type="EMBL" id="GMH89262.1"/>
    </source>
</evidence>
<dbReference type="Pfam" id="PF00648">
    <property type="entry name" value="Peptidase_C2"/>
    <property type="match status" value="1"/>
</dbReference>
<feature type="active site" evidence="5 6">
    <location>
        <position position="364"/>
    </location>
</feature>
<organism evidence="10 11">
    <name type="scientific">Triparma strigata</name>
    <dbReference type="NCBI Taxonomy" id="1606541"/>
    <lineage>
        <taxon>Eukaryota</taxon>
        <taxon>Sar</taxon>
        <taxon>Stramenopiles</taxon>
        <taxon>Ochrophyta</taxon>
        <taxon>Bolidophyceae</taxon>
        <taxon>Parmales</taxon>
        <taxon>Triparmaceae</taxon>
        <taxon>Triparma</taxon>
    </lineage>
</organism>
<gene>
    <name evidence="10" type="ORF">TrST_g7782</name>
</gene>
<evidence type="ECO:0000256" key="3">
    <source>
        <dbReference type="ARBA" id="ARBA00022801"/>
    </source>
</evidence>
<keyword evidence="2 6" id="KW-0645">Protease</keyword>
<comment type="similarity">
    <text evidence="1">Belongs to the peptidase C2 family.</text>
</comment>
<evidence type="ECO:0000256" key="1">
    <source>
        <dbReference type="ARBA" id="ARBA00007623"/>
    </source>
</evidence>
<dbReference type="PANTHER" id="PTHR10183">
    <property type="entry name" value="CALPAIN"/>
    <property type="match status" value="1"/>
</dbReference>
<keyword evidence="4 6" id="KW-0788">Thiol protease</keyword>
<dbReference type="SMART" id="SM00230">
    <property type="entry name" value="CysPc"/>
    <property type="match status" value="1"/>
</dbReference>
<dbReference type="InterPro" id="IPR022684">
    <property type="entry name" value="Calpain_cysteine_protease"/>
</dbReference>
<feature type="active site" evidence="5 6">
    <location>
        <position position="204"/>
    </location>
</feature>
<dbReference type="InterPro" id="IPR038765">
    <property type="entry name" value="Papain-like_cys_pep_sf"/>
</dbReference>
<evidence type="ECO:0000256" key="4">
    <source>
        <dbReference type="ARBA" id="ARBA00022807"/>
    </source>
</evidence>
<feature type="compositionally biased region" description="Pro residues" evidence="7">
    <location>
        <begin position="51"/>
        <end position="63"/>
    </location>
</feature>
<feature type="compositionally biased region" description="Basic and acidic residues" evidence="7">
    <location>
        <begin position="446"/>
        <end position="461"/>
    </location>
</feature>
<feature type="compositionally biased region" description="Basic residues" evidence="7">
    <location>
        <begin position="482"/>
        <end position="498"/>
    </location>
</feature>
<name>A0A9W7BF35_9STRA</name>
<dbReference type="PRINTS" id="PR00704">
    <property type="entry name" value="CALPAIN"/>
</dbReference>
<keyword evidence="8" id="KW-0812">Transmembrane</keyword>
<evidence type="ECO:0000256" key="5">
    <source>
        <dbReference type="PIRSR" id="PIRSR622684-1"/>
    </source>
</evidence>
<dbReference type="AlphaFoldDB" id="A0A9W7BF35"/>
<dbReference type="Proteomes" id="UP001165085">
    <property type="component" value="Unassembled WGS sequence"/>
</dbReference>
<dbReference type="PROSITE" id="PS50203">
    <property type="entry name" value="CALPAIN_CAT"/>
    <property type="match status" value="1"/>
</dbReference>
<dbReference type="GO" id="GO:0006508">
    <property type="term" value="P:proteolysis"/>
    <property type="evidence" value="ECO:0007669"/>
    <property type="project" value="UniProtKB-KW"/>
</dbReference>
<dbReference type="CDD" id="cd00044">
    <property type="entry name" value="CysPc"/>
    <property type="match status" value="1"/>
</dbReference>
<evidence type="ECO:0000256" key="8">
    <source>
        <dbReference type="SAM" id="Phobius"/>
    </source>
</evidence>
<dbReference type="SUPFAM" id="SSF54001">
    <property type="entry name" value="Cysteine proteinases"/>
    <property type="match status" value="1"/>
</dbReference>
<protein>
    <recommendedName>
        <fullName evidence="9">Calpain catalytic domain-containing protein</fullName>
    </recommendedName>
</protein>
<keyword evidence="3 6" id="KW-0378">Hydrolase</keyword>